<feature type="domain" description="Glycosyltransferase subfamily 4-like N-terminal" evidence="2">
    <location>
        <begin position="17"/>
        <end position="196"/>
    </location>
</feature>
<dbReference type="Pfam" id="PF13439">
    <property type="entry name" value="Glyco_transf_4"/>
    <property type="match status" value="1"/>
</dbReference>
<evidence type="ECO:0000313" key="4">
    <source>
        <dbReference type="Proteomes" id="UP000295707"/>
    </source>
</evidence>
<accession>A0A4R1HJ10</accession>
<keyword evidence="4" id="KW-1185">Reference proteome</keyword>
<dbReference type="CDD" id="cd03801">
    <property type="entry name" value="GT4_PimA-like"/>
    <property type="match status" value="1"/>
</dbReference>
<evidence type="ECO:0000259" key="1">
    <source>
        <dbReference type="Pfam" id="PF00534"/>
    </source>
</evidence>
<dbReference type="EMBL" id="SMFX01000001">
    <property type="protein sequence ID" value="TCK19479.1"/>
    <property type="molecule type" value="Genomic_DNA"/>
</dbReference>
<evidence type="ECO:0000313" key="3">
    <source>
        <dbReference type="EMBL" id="TCK19479.1"/>
    </source>
</evidence>
<proteinExistence type="predicted"/>
<organism evidence="3 4">
    <name type="scientific">Thiogranum longum</name>
    <dbReference type="NCBI Taxonomy" id="1537524"/>
    <lineage>
        <taxon>Bacteria</taxon>
        <taxon>Pseudomonadati</taxon>
        <taxon>Pseudomonadota</taxon>
        <taxon>Gammaproteobacteria</taxon>
        <taxon>Chromatiales</taxon>
        <taxon>Ectothiorhodospiraceae</taxon>
        <taxon>Thiogranum</taxon>
    </lineage>
</organism>
<feature type="domain" description="Glycosyl transferase family 1" evidence="1">
    <location>
        <begin position="206"/>
        <end position="356"/>
    </location>
</feature>
<dbReference type="InterPro" id="IPR001296">
    <property type="entry name" value="Glyco_trans_1"/>
</dbReference>
<gene>
    <name evidence="3" type="ORF">DFR30_2790</name>
</gene>
<dbReference type="InterPro" id="IPR028098">
    <property type="entry name" value="Glyco_trans_4-like_N"/>
</dbReference>
<keyword evidence="3" id="KW-0808">Transferase</keyword>
<sequence>MAENKKTIAYIVPMGAGLETFVYREIDALFNKGRKLFLFATKYRKGDVFGPKEDWSFRTLTPLELLIRSPIIALRALLHPGLLVEAARDRALVDLVFALDYAPVMKRNNIAQIHCHHGDHKLFVGYFCKKLTNLPLSVTIHAAEFYTNPNPSLFRKAVRYCDGVFPISRKWYDLLKNDYGVDESRIHLNRLFVDVSLYRPVSRVNILSVGRFTERKGFQYLLEAIGKLQDVDAHFCFVGFGDMDLQHLAEELRVSDRVTIFSKMNQEELRFLYQSVDILCVPSITTQREGAEGIPVVLMEGMACGLPVVATRCGAIDEIVDQIIVDERSSGQLASALRKLIENPELRKDLGKRNREYVEQNYSEKNVDRFEEGLDLIANEK</sequence>
<dbReference type="PANTHER" id="PTHR12526">
    <property type="entry name" value="GLYCOSYLTRANSFERASE"/>
    <property type="match status" value="1"/>
</dbReference>
<dbReference type="RefSeq" id="WP_132974187.1">
    <property type="nucleotide sequence ID" value="NZ_SMFX01000001.1"/>
</dbReference>
<reference evidence="3 4" key="1">
    <citation type="submission" date="2019-03" db="EMBL/GenBank/DDBJ databases">
        <title>Genomic Encyclopedia of Type Strains, Phase IV (KMG-IV): sequencing the most valuable type-strain genomes for metagenomic binning, comparative biology and taxonomic classification.</title>
        <authorList>
            <person name="Goeker M."/>
        </authorList>
    </citation>
    <scope>NUCLEOTIDE SEQUENCE [LARGE SCALE GENOMIC DNA]</scope>
    <source>
        <strain evidence="3 4">DSM 19610</strain>
    </source>
</reference>
<protein>
    <submittedName>
        <fullName evidence="3">Glycosyltransferase involved in cell wall biosynthesis</fullName>
    </submittedName>
</protein>
<dbReference type="SUPFAM" id="SSF53756">
    <property type="entry name" value="UDP-Glycosyltransferase/glycogen phosphorylase"/>
    <property type="match status" value="1"/>
</dbReference>
<dbReference type="GO" id="GO:1901135">
    <property type="term" value="P:carbohydrate derivative metabolic process"/>
    <property type="evidence" value="ECO:0007669"/>
    <property type="project" value="UniProtKB-ARBA"/>
</dbReference>
<dbReference type="Gene3D" id="3.40.50.2000">
    <property type="entry name" value="Glycogen Phosphorylase B"/>
    <property type="match status" value="2"/>
</dbReference>
<dbReference type="AlphaFoldDB" id="A0A4R1HJ10"/>
<dbReference type="Proteomes" id="UP000295707">
    <property type="component" value="Unassembled WGS sequence"/>
</dbReference>
<comment type="caution">
    <text evidence="3">The sequence shown here is derived from an EMBL/GenBank/DDBJ whole genome shotgun (WGS) entry which is preliminary data.</text>
</comment>
<dbReference type="OrthoDB" id="258796at2"/>
<evidence type="ECO:0000259" key="2">
    <source>
        <dbReference type="Pfam" id="PF13439"/>
    </source>
</evidence>
<dbReference type="PANTHER" id="PTHR12526:SF637">
    <property type="entry name" value="GLYCOSYLTRANSFERASE EPSF-RELATED"/>
    <property type="match status" value="1"/>
</dbReference>
<dbReference type="Pfam" id="PF00534">
    <property type="entry name" value="Glycos_transf_1"/>
    <property type="match status" value="1"/>
</dbReference>
<dbReference type="GO" id="GO:0016757">
    <property type="term" value="F:glycosyltransferase activity"/>
    <property type="evidence" value="ECO:0007669"/>
    <property type="project" value="InterPro"/>
</dbReference>
<name>A0A4R1HJ10_9GAMM</name>